<dbReference type="Pfam" id="PF06080">
    <property type="entry name" value="DUF938"/>
    <property type="match status" value="1"/>
</dbReference>
<dbReference type="PANTHER" id="PTHR20974:SF0">
    <property type="entry name" value="UPF0585 PROTEIN CG18661"/>
    <property type="match status" value="1"/>
</dbReference>
<dbReference type="GO" id="GO:0032259">
    <property type="term" value="P:methylation"/>
    <property type="evidence" value="ECO:0007669"/>
    <property type="project" value="UniProtKB-KW"/>
</dbReference>
<reference evidence="1 2" key="1">
    <citation type="submission" date="2022-06" db="EMBL/GenBank/DDBJ databases">
        <title>Thiomicrohabdus sp. nov, an obligately chemolithoautotrophic, sulfur-oxidizing bacterium isolated from beach of Guanyin Mountain. Amoy.</title>
        <authorList>
            <person name="Zhu H."/>
        </authorList>
    </citation>
    <scope>NUCLEOTIDE SEQUENCE [LARGE SCALE GENOMIC DNA]</scope>
    <source>
        <strain evidence="1 2">XGS-01</strain>
    </source>
</reference>
<protein>
    <submittedName>
        <fullName evidence="1">Class I SAM-dependent methyltransferase</fullName>
    </submittedName>
</protein>
<dbReference type="Gene3D" id="3.40.50.150">
    <property type="entry name" value="Vaccinia Virus protein VP39"/>
    <property type="match status" value="1"/>
</dbReference>
<dbReference type="RefSeq" id="WP_275593882.1">
    <property type="nucleotide sequence ID" value="NZ_CP102381.1"/>
</dbReference>
<dbReference type="EMBL" id="CP102381">
    <property type="protein sequence ID" value="WEJ61624.1"/>
    <property type="molecule type" value="Genomic_DNA"/>
</dbReference>
<name>A0ABY8C6U8_9GAMM</name>
<dbReference type="SUPFAM" id="SSF53335">
    <property type="entry name" value="S-adenosyl-L-methionine-dependent methyltransferases"/>
    <property type="match status" value="1"/>
</dbReference>
<gene>
    <name evidence="1" type="ORF">NR989_06295</name>
</gene>
<organism evidence="1 2">
    <name type="scientific">Thiomicrorhabdus lithotrophica</name>
    <dbReference type="NCBI Taxonomy" id="2949997"/>
    <lineage>
        <taxon>Bacteria</taxon>
        <taxon>Pseudomonadati</taxon>
        <taxon>Pseudomonadota</taxon>
        <taxon>Gammaproteobacteria</taxon>
        <taxon>Thiotrichales</taxon>
        <taxon>Piscirickettsiaceae</taxon>
        <taxon>Thiomicrorhabdus</taxon>
    </lineage>
</organism>
<evidence type="ECO:0000313" key="1">
    <source>
        <dbReference type="EMBL" id="WEJ61624.1"/>
    </source>
</evidence>
<evidence type="ECO:0000313" key="2">
    <source>
        <dbReference type="Proteomes" id="UP001222275"/>
    </source>
</evidence>
<proteinExistence type="predicted"/>
<dbReference type="GO" id="GO:0008168">
    <property type="term" value="F:methyltransferase activity"/>
    <property type="evidence" value="ECO:0007669"/>
    <property type="project" value="UniProtKB-KW"/>
</dbReference>
<dbReference type="InterPro" id="IPR029063">
    <property type="entry name" value="SAM-dependent_MTases_sf"/>
</dbReference>
<dbReference type="InterPro" id="IPR010342">
    <property type="entry name" value="DUF938"/>
</dbReference>
<sequence>MSLQDFTQKPFSSSSEENKHVISEVIQKWLIDSKMVLEIASGTGQHAVHFAENMPFLTWQTSDLVESHSGINLWINESGLTNILPPLSIDVSEDNWPVVTYDAVYSANSFHIMSKQNVTDFFSHISSVLNPTGLVIIYGPFNYNGQFTSPSNANFDIWLKQRNEKSGIKDFEFCHELALNAGLKLAEDIEMPQNNRILIWVKK</sequence>
<keyword evidence="1" id="KW-0489">Methyltransferase</keyword>
<keyword evidence="2" id="KW-1185">Reference proteome</keyword>
<dbReference type="PANTHER" id="PTHR20974">
    <property type="entry name" value="UPF0585 PROTEIN CG18661"/>
    <property type="match status" value="1"/>
</dbReference>
<accession>A0ABY8C6U8</accession>
<dbReference type="Proteomes" id="UP001222275">
    <property type="component" value="Chromosome"/>
</dbReference>
<keyword evidence="1" id="KW-0808">Transferase</keyword>